<dbReference type="EMBL" id="CXPG01000022">
    <property type="protein sequence ID" value="CTQ34455.1"/>
    <property type="molecule type" value="Genomic_DNA"/>
</dbReference>
<dbReference type="OrthoDB" id="7779024at2"/>
<dbReference type="AlphaFoldDB" id="A0A0M6XWI7"/>
<organism evidence="1 2">
    <name type="scientific">Jannaschia rubra</name>
    <dbReference type="NCBI Taxonomy" id="282197"/>
    <lineage>
        <taxon>Bacteria</taxon>
        <taxon>Pseudomonadati</taxon>
        <taxon>Pseudomonadota</taxon>
        <taxon>Alphaproteobacteria</taxon>
        <taxon>Rhodobacterales</taxon>
        <taxon>Roseobacteraceae</taxon>
        <taxon>Jannaschia</taxon>
    </lineage>
</organism>
<keyword evidence="2" id="KW-1185">Reference proteome</keyword>
<dbReference type="Proteomes" id="UP000048908">
    <property type="component" value="Unassembled WGS sequence"/>
</dbReference>
<proteinExistence type="predicted"/>
<evidence type="ECO:0000313" key="1">
    <source>
        <dbReference type="EMBL" id="CTQ34455.1"/>
    </source>
</evidence>
<evidence type="ECO:0000313" key="2">
    <source>
        <dbReference type="Proteomes" id="UP000048908"/>
    </source>
</evidence>
<reference evidence="1 2" key="1">
    <citation type="submission" date="2015-07" db="EMBL/GenBank/DDBJ databases">
        <authorList>
            <person name="Noorani M."/>
        </authorList>
    </citation>
    <scope>NUCLEOTIDE SEQUENCE [LARGE SCALE GENOMIC DNA]</scope>
    <source>
        <strain evidence="1 2">CECT 5088</strain>
    </source>
</reference>
<accession>A0A0M6XWI7</accession>
<dbReference type="RefSeq" id="WP_055683838.1">
    <property type="nucleotide sequence ID" value="NZ_CXPG01000022.1"/>
</dbReference>
<protein>
    <recommendedName>
        <fullName evidence="3">Bacterial mobilisation protein (MobC)</fullName>
    </recommendedName>
</protein>
<gene>
    <name evidence="1" type="ORF">JAN5088_03251</name>
</gene>
<evidence type="ECO:0008006" key="3">
    <source>
        <dbReference type="Google" id="ProtNLM"/>
    </source>
</evidence>
<name>A0A0M6XWI7_9RHOB</name>
<sequence length="191" mass="21212">MPSRRRLTLDERRAIVREAAKGVAAKELAAKHGITTRTVHYTLKRETDRRRDASHRSVTFSVTLTPEEAMAFDAVLTRHQIATRADGLRRLIRASNGVFQPDEHLAEELQGFRASLNRVGNNITQIAKRLNEAKQKGIAPAFGVASLDQIKGLAMFIRSFANEIDLLAQRRSKRMTLAANAALEELADGAD</sequence>